<feature type="region of interest" description="Disordered" evidence="8">
    <location>
        <begin position="273"/>
        <end position="303"/>
    </location>
</feature>
<keyword evidence="4" id="KW-0804">Transcription</keyword>
<dbReference type="SUPFAM" id="SSF57959">
    <property type="entry name" value="Leucine zipper domain"/>
    <property type="match status" value="1"/>
</dbReference>
<evidence type="ECO:0000256" key="2">
    <source>
        <dbReference type="ARBA" id="ARBA00023015"/>
    </source>
</evidence>
<dbReference type="Gene3D" id="1.20.5.170">
    <property type="match status" value="1"/>
</dbReference>
<feature type="region of interest" description="Disordered" evidence="8">
    <location>
        <begin position="1"/>
        <end position="36"/>
    </location>
</feature>
<sequence length="510" mass="57628">MDSKGSFSRWPLRKQTKQGELRQDTQGSSPLEERETCDRKSVVIAFPKGLTKGSAIVPTTELVRSVPKLNFSTSILTEKTTEMDITRKIPKQEELHEENTFFKPDVCIRGKKRRLDHLTWEEKLQRKKLKNRVAAQTSRDRKKAKLDELEETVRMLKERNDVLTQECALLKSQNESLISETKTLRRERETSSCRLSCTFTGICSIPTKPSAAGWDSTVGIIPDTNTRSSHIAEDYDPLPPLEELFGDIQGDDYIDRLEELAESLLREVTAEVEANSHRSNEQVSNEENTVKKSDNSKRMVGQTSKNVEADTIAGRSVNDYDTWHLNCSTDVTHILDNTQTTPVSIKNEIEVKQEPDLNDMETVYGTYDEITNSITIIYPGQEDNVGIQECVQEISSDNLCHTDDVTSLTTHHSYSDQFSPAYTCTDIMSPKSIYSDNVDASFSIKSDSHFSDGGYESHDSPSADIGNKKNNNSSSSNKKKKKKKNNNNNNSICLTDLWHESFTELFPMLA</sequence>
<keyword evidence="11" id="KW-1185">Reference proteome</keyword>
<evidence type="ECO:0000256" key="8">
    <source>
        <dbReference type="SAM" id="MobiDB-lite"/>
    </source>
</evidence>
<organism evidence="10 11">
    <name type="scientific">Vespula squamosa</name>
    <name type="common">Southern yellow jacket</name>
    <name type="synonym">Wasp</name>
    <dbReference type="NCBI Taxonomy" id="30214"/>
    <lineage>
        <taxon>Eukaryota</taxon>
        <taxon>Metazoa</taxon>
        <taxon>Ecdysozoa</taxon>
        <taxon>Arthropoda</taxon>
        <taxon>Hexapoda</taxon>
        <taxon>Insecta</taxon>
        <taxon>Pterygota</taxon>
        <taxon>Neoptera</taxon>
        <taxon>Endopterygota</taxon>
        <taxon>Hymenoptera</taxon>
        <taxon>Apocrita</taxon>
        <taxon>Aculeata</taxon>
        <taxon>Vespoidea</taxon>
        <taxon>Vespidae</taxon>
        <taxon>Vespinae</taxon>
        <taxon>Vespula</taxon>
    </lineage>
</organism>
<dbReference type="CDD" id="cd14691">
    <property type="entry name" value="bZIP_XBP1"/>
    <property type="match status" value="1"/>
</dbReference>
<evidence type="ECO:0000256" key="7">
    <source>
        <dbReference type="SAM" id="Coils"/>
    </source>
</evidence>
<dbReference type="Pfam" id="PF07716">
    <property type="entry name" value="bZIP_2"/>
    <property type="match status" value="1"/>
</dbReference>
<accession>A0ABD2A735</accession>
<keyword evidence="3" id="KW-0238">DNA-binding</keyword>
<name>A0ABD2A735_VESSQ</name>
<proteinExistence type="predicted"/>
<dbReference type="PANTHER" id="PTHR46542:SF1">
    <property type="entry name" value="X-BOX BINDING PROTEIN 1"/>
    <property type="match status" value="1"/>
</dbReference>
<dbReference type="PANTHER" id="PTHR46542">
    <property type="entry name" value="X-BOX BINDING PROTEIN 1"/>
    <property type="match status" value="1"/>
</dbReference>
<evidence type="ECO:0000256" key="5">
    <source>
        <dbReference type="ARBA" id="ARBA00023242"/>
    </source>
</evidence>
<reference evidence="10 11" key="1">
    <citation type="journal article" date="2024" name="Ann. Entomol. Soc. Am.">
        <title>Genomic analyses of the southern and eastern yellowjacket wasps (Hymenoptera: Vespidae) reveal evolutionary signatures of social life.</title>
        <authorList>
            <person name="Catto M.A."/>
            <person name="Caine P.B."/>
            <person name="Orr S.E."/>
            <person name="Hunt B.G."/>
            <person name="Goodisman M.A.D."/>
        </authorList>
    </citation>
    <scope>NUCLEOTIDE SEQUENCE [LARGE SCALE GENOMIC DNA]</scope>
    <source>
        <strain evidence="10">233</strain>
        <tissue evidence="10">Head and thorax</tissue>
    </source>
</reference>
<dbReference type="SMART" id="SM00338">
    <property type="entry name" value="BRLZ"/>
    <property type="match status" value="1"/>
</dbReference>
<feature type="region of interest" description="Disordered" evidence="8">
    <location>
        <begin position="451"/>
        <end position="488"/>
    </location>
</feature>
<dbReference type="InterPro" id="IPR046347">
    <property type="entry name" value="bZIP_sf"/>
</dbReference>
<evidence type="ECO:0000259" key="9">
    <source>
        <dbReference type="PROSITE" id="PS50217"/>
    </source>
</evidence>
<dbReference type="PROSITE" id="PS00036">
    <property type="entry name" value="BZIP_BASIC"/>
    <property type="match status" value="1"/>
</dbReference>
<evidence type="ECO:0000313" key="11">
    <source>
        <dbReference type="Proteomes" id="UP001607302"/>
    </source>
</evidence>
<evidence type="ECO:0000256" key="6">
    <source>
        <dbReference type="ARBA" id="ARBA00040165"/>
    </source>
</evidence>
<feature type="coiled-coil region" evidence="7">
    <location>
        <begin position="132"/>
        <end position="180"/>
    </location>
</feature>
<feature type="compositionally biased region" description="Basic and acidic residues" evidence="8">
    <location>
        <begin position="288"/>
        <end position="297"/>
    </location>
</feature>
<dbReference type="GO" id="GO:0003677">
    <property type="term" value="F:DNA binding"/>
    <property type="evidence" value="ECO:0007669"/>
    <property type="project" value="UniProtKB-KW"/>
</dbReference>
<dbReference type="InterPro" id="IPR052470">
    <property type="entry name" value="ER_Stress-Reg_TF"/>
</dbReference>
<keyword evidence="1" id="KW-0832">Ubl conjugation</keyword>
<dbReference type="GO" id="GO:0005634">
    <property type="term" value="C:nucleus"/>
    <property type="evidence" value="ECO:0007669"/>
    <property type="project" value="UniProtKB-ARBA"/>
</dbReference>
<dbReference type="PROSITE" id="PS50217">
    <property type="entry name" value="BZIP"/>
    <property type="match status" value="1"/>
</dbReference>
<evidence type="ECO:0000256" key="3">
    <source>
        <dbReference type="ARBA" id="ARBA00023125"/>
    </source>
</evidence>
<comment type="caution">
    <text evidence="10">The sequence shown here is derived from an EMBL/GenBank/DDBJ whole genome shotgun (WGS) entry which is preliminary data.</text>
</comment>
<evidence type="ECO:0000256" key="1">
    <source>
        <dbReference type="ARBA" id="ARBA00022843"/>
    </source>
</evidence>
<keyword evidence="5" id="KW-0539">Nucleus</keyword>
<evidence type="ECO:0000256" key="4">
    <source>
        <dbReference type="ARBA" id="ARBA00023163"/>
    </source>
</evidence>
<gene>
    <name evidence="10" type="ORF">V1478_014120</name>
</gene>
<protein>
    <recommendedName>
        <fullName evidence="6">X-box-binding protein 1</fullName>
    </recommendedName>
</protein>
<dbReference type="AlphaFoldDB" id="A0ABD2A735"/>
<feature type="compositionally biased region" description="Basic and acidic residues" evidence="8">
    <location>
        <begin position="451"/>
        <end position="461"/>
    </location>
</feature>
<dbReference type="EMBL" id="JAUDFV010000154">
    <property type="protein sequence ID" value="KAL2716444.1"/>
    <property type="molecule type" value="Genomic_DNA"/>
</dbReference>
<keyword evidence="2" id="KW-0805">Transcription regulation</keyword>
<dbReference type="InterPro" id="IPR004827">
    <property type="entry name" value="bZIP"/>
</dbReference>
<evidence type="ECO:0000313" key="10">
    <source>
        <dbReference type="EMBL" id="KAL2716444.1"/>
    </source>
</evidence>
<keyword evidence="7" id="KW-0175">Coiled coil</keyword>
<feature type="domain" description="BZIP" evidence="9">
    <location>
        <begin position="121"/>
        <end position="184"/>
    </location>
</feature>
<dbReference type="Proteomes" id="UP001607302">
    <property type="component" value="Unassembled WGS sequence"/>
</dbReference>